<dbReference type="Proteomes" id="UP000733744">
    <property type="component" value="Unassembled WGS sequence"/>
</dbReference>
<dbReference type="SUPFAM" id="SSF52467">
    <property type="entry name" value="DHS-like NAD/FAD-binding domain"/>
    <property type="match status" value="1"/>
</dbReference>
<evidence type="ECO:0008006" key="3">
    <source>
        <dbReference type="Google" id="ProtNLM"/>
    </source>
</evidence>
<reference evidence="1 2" key="1">
    <citation type="journal article" date="2019" name="Antonie Van Leeuwenhoek">
        <title>Description of 'Ca. Methylobacter oryzae' KRF1, a novel species from the environmentally important Methylobacter clade 2.</title>
        <authorList>
            <person name="Khatri K."/>
            <person name="Mohite J.A."/>
            <person name="Pandit P.S."/>
            <person name="Bahulikar R."/>
            <person name="Rahalkar M.C."/>
        </authorList>
    </citation>
    <scope>NUCLEOTIDE SEQUENCE [LARGE SCALE GENOMIC DNA]</scope>
    <source>
        <strain evidence="1 2">KRF1</strain>
    </source>
</reference>
<dbReference type="RefSeq" id="WP_127029028.1">
    <property type="nucleotide sequence ID" value="NZ_RYFG02000073.1"/>
</dbReference>
<comment type="caution">
    <text evidence="1">The sequence shown here is derived from an EMBL/GenBank/DDBJ whole genome shotgun (WGS) entry which is preliminary data.</text>
</comment>
<proteinExistence type="predicted"/>
<sequence length="301" mass="34672">MDTFNQSPPVPPEIIDAAQDGSLVLFIGAGISRLVGCPSWDGFAWQVLEQLTPSAMNYHEQKLIRSIPDPRKQLSLAKIIENDAGQSKVDYHEIFDKPLSEENVYKYINQYSCSFVTTNYDKFIKPEYVRGKAEQNWRFYERSDLLASKLDVRGNVVHLHGCIDNHKSMVVTTKDYLNHYSSNEVPKFLKHLFSKKTVLFLGYGMEELEILEYVLKSSDQQGQEQKRLFILQGSFNADYSLFEKLKKFYNESFNAELIGFSLDKKNYNQQVEIIKKWGEQLTFGDQSLIDEAAAMEDELNG</sequence>
<protein>
    <recommendedName>
        <fullName evidence="3">SIR2-like domain-containing protein</fullName>
    </recommendedName>
</protein>
<dbReference type="Pfam" id="PF13289">
    <property type="entry name" value="SIR2_2"/>
    <property type="match status" value="1"/>
</dbReference>
<evidence type="ECO:0000313" key="2">
    <source>
        <dbReference type="Proteomes" id="UP000733744"/>
    </source>
</evidence>
<evidence type="ECO:0000313" key="1">
    <source>
        <dbReference type="EMBL" id="TRW97201.1"/>
    </source>
</evidence>
<dbReference type="InterPro" id="IPR029035">
    <property type="entry name" value="DHS-like_NAD/FAD-binding_dom"/>
</dbReference>
<gene>
    <name evidence="1" type="ORF">EKO24_007690</name>
</gene>
<accession>A0ABY3CC03</accession>
<organism evidence="1 2">
    <name type="scientific">Candidatus Methylobacter oryzae</name>
    <dbReference type="NCBI Taxonomy" id="2497749"/>
    <lineage>
        <taxon>Bacteria</taxon>
        <taxon>Pseudomonadati</taxon>
        <taxon>Pseudomonadota</taxon>
        <taxon>Gammaproteobacteria</taxon>
        <taxon>Methylococcales</taxon>
        <taxon>Methylococcaceae</taxon>
        <taxon>Methylobacter</taxon>
    </lineage>
</organism>
<name>A0ABY3CC03_9GAMM</name>
<dbReference type="EMBL" id="RYFG02000073">
    <property type="protein sequence ID" value="TRW97201.1"/>
    <property type="molecule type" value="Genomic_DNA"/>
</dbReference>
<keyword evidence="2" id="KW-1185">Reference proteome</keyword>